<dbReference type="Proteomes" id="UP000242457">
    <property type="component" value="Unassembled WGS sequence"/>
</dbReference>
<evidence type="ECO:0000256" key="8">
    <source>
        <dbReference type="ARBA" id="ARBA00044036"/>
    </source>
</evidence>
<dbReference type="Gene3D" id="2.40.10.10">
    <property type="entry name" value="Trypsin-like serine proteases"/>
    <property type="match status" value="1"/>
</dbReference>
<evidence type="ECO:0000256" key="4">
    <source>
        <dbReference type="ARBA" id="ARBA00022670"/>
    </source>
</evidence>
<organism evidence="12 13">
    <name type="scientific">Apis cerana cerana</name>
    <name type="common">Oriental honeybee</name>
    <dbReference type="NCBI Taxonomy" id="94128"/>
    <lineage>
        <taxon>Eukaryota</taxon>
        <taxon>Metazoa</taxon>
        <taxon>Ecdysozoa</taxon>
        <taxon>Arthropoda</taxon>
        <taxon>Hexapoda</taxon>
        <taxon>Insecta</taxon>
        <taxon>Pterygota</taxon>
        <taxon>Neoptera</taxon>
        <taxon>Endopterygota</taxon>
        <taxon>Hymenoptera</taxon>
        <taxon>Apocrita</taxon>
        <taxon>Aculeata</taxon>
        <taxon>Apoidea</taxon>
        <taxon>Anthophila</taxon>
        <taxon>Apidae</taxon>
        <taxon>Apis</taxon>
    </lineage>
</organism>
<evidence type="ECO:0000256" key="2">
    <source>
        <dbReference type="ARBA" id="ARBA00007664"/>
    </source>
</evidence>
<feature type="domain" description="Peptidase S1" evidence="11">
    <location>
        <begin position="62"/>
        <end position="290"/>
    </location>
</feature>
<evidence type="ECO:0000313" key="12">
    <source>
        <dbReference type="EMBL" id="PBC33798.1"/>
    </source>
</evidence>
<dbReference type="FunFam" id="2.40.10.10:FF:000047">
    <property type="entry name" value="Trypsin eta"/>
    <property type="match status" value="1"/>
</dbReference>
<evidence type="ECO:0000256" key="10">
    <source>
        <dbReference type="SAM" id="SignalP"/>
    </source>
</evidence>
<reference evidence="12 13" key="1">
    <citation type="submission" date="2014-07" db="EMBL/GenBank/DDBJ databases">
        <title>Genomic and transcriptomic analysis on Apis cerana provide comprehensive insights into honey bee biology.</title>
        <authorList>
            <person name="Diao Q."/>
            <person name="Sun L."/>
            <person name="Zheng H."/>
            <person name="Zheng H."/>
            <person name="Xu S."/>
            <person name="Wang S."/>
            <person name="Zeng Z."/>
            <person name="Hu F."/>
            <person name="Su S."/>
            <person name="Wu J."/>
        </authorList>
    </citation>
    <scope>NUCLEOTIDE SEQUENCE [LARGE SCALE GENOMIC DNA]</scope>
    <source>
        <tissue evidence="12">Pupae without intestine</tissue>
    </source>
</reference>
<gene>
    <name evidence="12" type="ORF">APICC_00286</name>
</gene>
<evidence type="ECO:0000256" key="6">
    <source>
        <dbReference type="ARBA" id="ARBA00022825"/>
    </source>
</evidence>
<sequence>MIKKIVIICALITLINGKNHSEVETIQNFPKSKIEEYFLCIFVRFINAANKQTLSWNYNPKIINGENAKEGEIPYQVSLQNKFSSFHFCGGSILNENYIITAAHCVNGKFAEDIKVVAGTINLALPKYENDVHKIIIHEKYNYSDSWKNDIALLKVTPFVLSNLISLVPLPSPDDIIKPNDVATVSGWGRLSQGGPTTIYLQRVNILIANQEYCKLMYNKLNYNVYETQICAYYPTSEKGSCNGDSGGPLIVEGKLIGLVSWAMGCALTDYPTVYTRVVSYLDWIKNIASNRFSKLFTESNDEHIDEIRGKKAKNKSNG</sequence>
<dbReference type="InterPro" id="IPR001314">
    <property type="entry name" value="Peptidase_S1A"/>
</dbReference>
<evidence type="ECO:0000256" key="1">
    <source>
        <dbReference type="ARBA" id="ARBA00004239"/>
    </source>
</evidence>
<evidence type="ECO:0000313" key="13">
    <source>
        <dbReference type="Proteomes" id="UP000242457"/>
    </source>
</evidence>
<evidence type="ECO:0000256" key="5">
    <source>
        <dbReference type="ARBA" id="ARBA00022801"/>
    </source>
</evidence>
<dbReference type="PANTHER" id="PTHR24276:SF98">
    <property type="entry name" value="FI18310P1-RELATED"/>
    <property type="match status" value="1"/>
</dbReference>
<dbReference type="GO" id="GO:0005576">
    <property type="term" value="C:extracellular region"/>
    <property type="evidence" value="ECO:0007669"/>
    <property type="project" value="UniProtKB-SubCell"/>
</dbReference>
<keyword evidence="6 9" id="KW-0720">Serine protease</keyword>
<dbReference type="EC" id="3.4.21.1" evidence="8"/>
<dbReference type="STRING" id="94128.A0A2A3EPZ5"/>
<dbReference type="Pfam" id="PF00089">
    <property type="entry name" value="Trypsin"/>
    <property type="match status" value="1"/>
</dbReference>
<dbReference type="InterPro" id="IPR001254">
    <property type="entry name" value="Trypsin_dom"/>
</dbReference>
<dbReference type="InterPro" id="IPR033116">
    <property type="entry name" value="TRYPSIN_SER"/>
</dbReference>
<evidence type="ECO:0000256" key="9">
    <source>
        <dbReference type="RuleBase" id="RU363034"/>
    </source>
</evidence>
<dbReference type="InterPro" id="IPR050430">
    <property type="entry name" value="Peptidase_S1"/>
</dbReference>
<protein>
    <recommendedName>
        <fullName evidence="8">chymotrypsin</fullName>
        <ecNumber evidence="8">3.4.21.1</ecNumber>
    </recommendedName>
</protein>
<keyword evidence="3" id="KW-0964">Secreted</keyword>
<dbReference type="InterPro" id="IPR018114">
    <property type="entry name" value="TRYPSIN_HIS"/>
</dbReference>
<accession>A0A2A3EPZ5</accession>
<dbReference type="GO" id="GO:0004252">
    <property type="term" value="F:serine-type endopeptidase activity"/>
    <property type="evidence" value="ECO:0007669"/>
    <property type="project" value="UniProtKB-EC"/>
</dbReference>
<dbReference type="InterPro" id="IPR043504">
    <property type="entry name" value="Peptidase_S1_PA_chymotrypsin"/>
</dbReference>
<dbReference type="SMART" id="SM00020">
    <property type="entry name" value="Tryp_SPc"/>
    <property type="match status" value="1"/>
</dbReference>
<feature type="signal peptide" evidence="10">
    <location>
        <begin position="1"/>
        <end position="17"/>
    </location>
</feature>
<dbReference type="EMBL" id="KZ288195">
    <property type="protein sequence ID" value="PBC33798.1"/>
    <property type="molecule type" value="Genomic_DNA"/>
</dbReference>
<dbReference type="PROSITE" id="PS50240">
    <property type="entry name" value="TRYPSIN_DOM"/>
    <property type="match status" value="1"/>
</dbReference>
<keyword evidence="10" id="KW-0732">Signal</keyword>
<comment type="similarity">
    <text evidence="2">Belongs to the peptidase S1 family.</text>
</comment>
<keyword evidence="7" id="KW-1015">Disulfide bond</keyword>
<keyword evidence="13" id="KW-1185">Reference proteome</keyword>
<comment type="subcellular location">
    <subcellularLocation>
        <location evidence="1">Secreted</location>
        <location evidence="1">Extracellular space</location>
    </subcellularLocation>
</comment>
<dbReference type="OrthoDB" id="8440449at2759"/>
<name>A0A2A3EPZ5_APICC</name>
<dbReference type="PROSITE" id="PS00135">
    <property type="entry name" value="TRYPSIN_SER"/>
    <property type="match status" value="1"/>
</dbReference>
<evidence type="ECO:0000256" key="3">
    <source>
        <dbReference type="ARBA" id="ARBA00022525"/>
    </source>
</evidence>
<dbReference type="SUPFAM" id="SSF50494">
    <property type="entry name" value="Trypsin-like serine proteases"/>
    <property type="match status" value="1"/>
</dbReference>
<dbReference type="PRINTS" id="PR00722">
    <property type="entry name" value="CHYMOTRYPSIN"/>
</dbReference>
<evidence type="ECO:0000256" key="7">
    <source>
        <dbReference type="ARBA" id="ARBA00023157"/>
    </source>
</evidence>
<dbReference type="AlphaFoldDB" id="A0A2A3EPZ5"/>
<dbReference type="PROSITE" id="PS00134">
    <property type="entry name" value="TRYPSIN_HIS"/>
    <property type="match status" value="1"/>
</dbReference>
<dbReference type="InterPro" id="IPR009003">
    <property type="entry name" value="Peptidase_S1_PA"/>
</dbReference>
<feature type="chain" id="PRO_5012313805" description="chymotrypsin" evidence="10">
    <location>
        <begin position="18"/>
        <end position="319"/>
    </location>
</feature>
<dbReference type="GO" id="GO:0016485">
    <property type="term" value="P:protein processing"/>
    <property type="evidence" value="ECO:0007669"/>
    <property type="project" value="UniProtKB-ARBA"/>
</dbReference>
<proteinExistence type="inferred from homology"/>
<dbReference type="CDD" id="cd00190">
    <property type="entry name" value="Tryp_SPc"/>
    <property type="match status" value="1"/>
</dbReference>
<keyword evidence="4 9" id="KW-0645">Protease</keyword>
<keyword evidence="5 9" id="KW-0378">Hydrolase</keyword>
<evidence type="ECO:0000259" key="11">
    <source>
        <dbReference type="PROSITE" id="PS50240"/>
    </source>
</evidence>
<dbReference type="PANTHER" id="PTHR24276">
    <property type="entry name" value="POLYSERASE-RELATED"/>
    <property type="match status" value="1"/>
</dbReference>